<dbReference type="Gene3D" id="3.20.20.80">
    <property type="entry name" value="Glycosidases"/>
    <property type="match status" value="1"/>
</dbReference>
<protein>
    <submittedName>
        <fullName evidence="2">Glycogen debranching protein</fullName>
        <ecNumber evidence="2">3.2.1.-</ecNumber>
    </submittedName>
</protein>
<dbReference type="SUPFAM" id="SSF51445">
    <property type="entry name" value="(Trans)glycosidases"/>
    <property type="match status" value="1"/>
</dbReference>
<dbReference type="GO" id="GO:0016798">
    <property type="term" value="F:hydrolase activity, acting on glycosyl bonds"/>
    <property type="evidence" value="ECO:0007669"/>
    <property type="project" value="UniProtKB-KW"/>
</dbReference>
<dbReference type="AlphaFoldDB" id="A0A377D8C4"/>
<proteinExistence type="predicted"/>
<evidence type="ECO:0000313" key="3">
    <source>
        <dbReference type="Proteomes" id="UP000254052"/>
    </source>
</evidence>
<organism evidence="2 3">
    <name type="scientific">Escherichia coli</name>
    <dbReference type="NCBI Taxonomy" id="562"/>
    <lineage>
        <taxon>Bacteria</taxon>
        <taxon>Pseudomonadati</taxon>
        <taxon>Pseudomonadota</taxon>
        <taxon>Gammaproteobacteria</taxon>
        <taxon>Enterobacterales</taxon>
        <taxon>Enterobacteriaceae</taxon>
        <taxon>Escherichia</taxon>
    </lineage>
</organism>
<evidence type="ECO:0000256" key="1">
    <source>
        <dbReference type="ARBA" id="ARBA00023295"/>
    </source>
</evidence>
<accession>A0A377D8C4</accession>
<dbReference type="Proteomes" id="UP000254052">
    <property type="component" value="Unassembled WGS sequence"/>
</dbReference>
<dbReference type="PANTHER" id="PTHR43002">
    <property type="entry name" value="GLYCOGEN DEBRANCHING ENZYME"/>
    <property type="match status" value="1"/>
</dbReference>
<sequence>MLLAGDEHGHSQHGNNNAYCQDNQLTWLDWSQASSGLTAFTAALIHLRKRIPLWWRIAGGKKATAMSVG</sequence>
<keyword evidence="2" id="KW-0378">Hydrolase</keyword>
<name>A0A377D8C4_ECOLX</name>
<dbReference type="InterPro" id="IPR017853">
    <property type="entry name" value="GH"/>
</dbReference>
<dbReference type="EC" id="3.2.1.-" evidence="2"/>
<gene>
    <name evidence="2" type="primary">glgX_4</name>
    <name evidence="2" type="ORF">NCTC9962_06581</name>
</gene>
<dbReference type="EMBL" id="UGED01000019">
    <property type="protein sequence ID" value="STM17337.1"/>
    <property type="molecule type" value="Genomic_DNA"/>
</dbReference>
<keyword evidence="1 2" id="KW-0326">Glycosidase</keyword>
<reference evidence="2 3" key="1">
    <citation type="submission" date="2018-06" db="EMBL/GenBank/DDBJ databases">
        <authorList>
            <consortium name="Pathogen Informatics"/>
            <person name="Doyle S."/>
        </authorList>
    </citation>
    <scope>NUCLEOTIDE SEQUENCE [LARGE SCALE GENOMIC DNA]</scope>
    <source>
        <strain evidence="2 3">NCTC9962</strain>
    </source>
</reference>
<evidence type="ECO:0000313" key="2">
    <source>
        <dbReference type="EMBL" id="STM17337.1"/>
    </source>
</evidence>